<evidence type="ECO:0000256" key="10">
    <source>
        <dbReference type="SAM" id="MobiDB-lite"/>
    </source>
</evidence>
<dbReference type="PANTHER" id="PTHR11893:SF36">
    <property type="entry name" value="INNEXIN-5"/>
    <property type="match status" value="1"/>
</dbReference>
<sequence>MSLEGPSPSGIVTDPMCPVELTNPCGCNEPCVAVHTAAVATDVPFPCPHVSDHSSSDCQWSTEEHILQRLYEAEGSKLDAAFFYSGMHDAPVLRSPYFYESYEYGFPHSSMAHSPNVDRTFNRHHAKLSSDPTILLTLVRWARIGSSRLAGDDDAVDRLNYQFTTLIILLMITLTGLRQYLSHLPLQCWIPQEFSRSWEEYAEHYCWVTNTYFSDVQARLPPPEERKNVVRYYQWATFVLGLQAAGFFLPCLIWRLLQNYSGFQVKRIMQGVMQVNFATPSTVTRTVRGVAHYMDAIIYQRKYKFWQKLQMKAKVHTYGKASAELSKDSDPMFDPVKTVHFRTHSYDQANDSESTSVIAGSAQSRREGDGLTARKKGPAPSPPVKSSTPCAHSTQRDTIHPEPRSTLDSSGWCSICTCCVNASGLTNGGVDSIELKDTALKKKKKRSLTKKDPTGEERISLVN</sequence>
<evidence type="ECO:0000313" key="12">
    <source>
        <dbReference type="Proteomes" id="UP000272942"/>
    </source>
</evidence>
<evidence type="ECO:0000256" key="3">
    <source>
        <dbReference type="ARBA" id="ARBA00022475"/>
    </source>
</evidence>
<evidence type="ECO:0000256" key="6">
    <source>
        <dbReference type="ARBA" id="ARBA00023065"/>
    </source>
</evidence>
<evidence type="ECO:0000256" key="8">
    <source>
        <dbReference type="ARBA" id="ARBA00023303"/>
    </source>
</evidence>
<keyword evidence="4" id="KW-0812">Transmembrane</keyword>
<dbReference type="OrthoDB" id="5867527at2759"/>
<name>A0A183AW83_9TREM</name>
<keyword evidence="7" id="KW-0472">Membrane</keyword>
<evidence type="ECO:0000313" key="13">
    <source>
        <dbReference type="WBParaSite" id="ECPE_0001125301-mRNA-1"/>
    </source>
</evidence>
<gene>
    <name evidence="9" type="primary">inx</name>
    <name evidence="11" type="ORF">ECPE_LOCUS11218</name>
</gene>
<feature type="region of interest" description="Disordered" evidence="10">
    <location>
        <begin position="350"/>
        <end position="408"/>
    </location>
</feature>
<evidence type="ECO:0000256" key="1">
    <source>
        <dbReference type="ARBA" id="ARBA00004651"/>
    </source>
</evidence>
<dbReference type="AlphaFoldDB" id="A0A183AW83"/>
<feature type="compositionally biased region" description="Basic and acidic residues" evidence="10">
    <location>
        <begin position="449"/>
        <end position="463"/>
    </location>
</feature>
<keyword evidence="5" id="KW-1133">Transmembrane helix</keyword>
<organism evidence="13">
    <name type="scientific">Echinostoma caproni</name>
    <dbReference type="NCBI Taxonomy" id="27848"/>
    <lineage>
        <taxon>Eukaryota</taxon>
        <taxon>Metazoa</taxon>
        <taxon>Spiralia</taxon>
        <taxon>Lophotrochozoa</taxon>
        <taxon>Platyhelminthes</taxon>
        <taxon>Trematoda</taxon>
        <taxon>Digenea</taxon>
        <taxon>Plagiorchiida</taxon>
        <taxon>Echinostomata</taxon>
        <taxon>Echinostomatoidea</taxon>
        <taxon>Echinostomatidae</taxon>
        <taxon>Echinostoma</taxon>
    </lineage>
</organism>
<dbReference type="PANTHER" id="PTHR11893">
    <property type="entry name" value="INNEXIN"/>
    <property type="match status" value="1"/>
</dbReference>
<dbReference type="GO" id="GO:0005886">
    <property type="term" value="C:plasma membrane"/>
    <property type="evidence" value="ECO:0007669"/>
    <property type="project" value="UniProtKB-SubCell"/>
</dbReference>
<proteinExistence type="inferred from homology"/>
<feature type="compositionally biased region" description="Basic and acidic residues" evidence="10">
    <location>
        <begin position="394"/>
        <end position="405"/>
    </location>
</feature>
<evidence type="ECO:0000313" key="11">
    <source>
        <dbReference type="EMBL" id="VDP88204.1"/>
    </source>
</evidence>
<dbReference type="GO" id="GO:0005243">
    <property type="term" value="F:gap junction channel activity"/>
    <property type="evidence" value="ECO:0007669"/>
    <property type="project" value="TreeGrafter"/>
</dbReference>
<dbReference type="PROSITE" id="PS51013">
    <property type="entry name" value="PANNEXIN"/>
    <property type="match status" value="1"/>
</dbReference>
<evidence type="ECO:0000256" key="5">
    <source>
        <dbReference type="ARBA" id="ARBA00022989"/>
    </source>
</evidence>
<dbReference type="InterPro" id="IPR000990">
    <property type="entry name" value="Innexin"/>
</dbReference>
<dbReference type="EMBL" id="UZAN01050405">
    <property type="protein sequence ID" value="VDP88204.1"/>
    <property type="molecule type" value="Genomic_DNA"/>
</dbReference>
<keyword evidence="2 9" id="KW-0813">Transport</keyword>
<keyword evidence="8 9" id="KW-0407">Ion channel</keyword>
<comment type="function">
    <text evidence="9">Structural component of the gap junctions.</text>
</comment>
<reference evidence="13" key="1">
    <citation type="submission" date="2016-06" db="UniProtKB">
        <authorList>
            <consortium name="WormBaseParasite"/>
        </authorList>
    </citation>
    <scope>IDENTIFICATION</scope>
</reference>
<keyword evidence="12" id="KW-1185">Reference proteome</keyword>
<feature type="compositionally biased region" description="Polar residues" evidence="10">
    <location>
        <begin position="384"/>
        <end position="393"/>
    </location>
</feature>
<evidence type="ECO:0000256" key="2">
    <source>
        <dbReference type="ARBA" id="ARBA00022448"/>
    </source>
</evidence>
<reference evidence="11 12" key="2">
    <citation type="submission" date="2018-11" db="EMBL/GenBank/DDBJ databases">
        <authorList>
            <consortium name="Pathogen Informatics"/>
        </authorList>
    </citation>
    <scope>NUCLEOTIDE SEQUENCE [LARGE SCALE GENOMIC DNA]</scope>
    <source>
        <strain evidence="11 12">Egypt</strain>
    </source>
</reference>
<protein>
    <recommendedName>
        <fullName evidence="9">Innexin</fullName>
    </recommendedName>
</protein>
<dbReference type="WBParaSite" id="ECPE_0001125301-mRNA-1">
    <property type="protein sequence ID" value="ECPE_0001125301-mRNA-1"/>
    <property type="gene ID" value="ECPE_0001125301"/>
</dbReference>
<feature type="compositionally biased region" description="Polar residues" evidence="10">
    <location>
        <begin position="350"/>
        <end position="363"/>
    </location>
</feature>
<comment type="similarity">
    <text evidence="9">Belongs to the pannexin family.</text>
</comment>
<feature type="region of interest" description="Disordered" evidence="10">
    <location>
        <begin position="441"/>
        <end position="463"/>
    </location>
</feature>
<evidence type="ECO:0000256" key="9">
    <source>
        <dbReference type="RuleBase" id="RU010713"/>
    </source>
</evidence>
<dbReference type="PRINTS" id="PR01262">
    <property type="entry name" value="INNEXIN"/>
</dbReference>
<comment type="subcellular location">
    <subcellularLocation>
        <location evidence="1 9">Cell membrane</location>
        <topology evidence="1 9">Multi-pass membrane protein</topology>
    </subcellularLocation>
</comment>
<dbReference type="GO" id="GO:0005921">
    <property type="term" value="C:gap junction"/>
    <property type="evidence" value="ECO:0007669"/>
    <property type="project" value="UniProtKB-UniRule"/>
</dbReference>
<evidence type="ECO:0000256" key="7">
    <source>
        <dbReference type="ARBA" id="ARBA00023136"/>
    </source>
</evidence>
<dbReference type="Pfam" id="PF00876">
    <property type="entry name" value="Innexin"/>
    <property type="match status" value="1"/>
</dbReference>
<dbReference type="Proteomes" id="UP000272942">
    <property type="component" value="Unassembled WGS sequence"/>
</dbReference>
<evidence type="ECO:0000256" key="4">
    <source>
        <dbReference type="ARBA" id="ARBA00022692"/>
    </source>
</evidence>
<keyword evidence="3" id="KW-1003">Cell membrane</keyword>
<keyword evidence="6 9" id="KW-0406">Ion transport</keyword>
<dbReference type="GO" id="GO:0034220">
    <property type="term" value="P:monoatomic ion transmembrane transport"/>
    <property type="evidence" value="ECO:0007669"/>
    <property type="project" value="UniProtKB-KW"/>
</dbReference>
<accession>A0A183AW83</accession>